<dbReference type="InterPro" id="IPR037152">
    <property type="entry name" value="L-asparaginase_N_sf"/>
</dbReference>
<keyword evidence="2" id="KW-0040">ANK repeat</keyword>
<dbReference type="PROSITE" id="PS50088">
    <property type="entry name" value="ANK_REPEAT"/>
    <property type="match status" value="3"/>
</dbReference>
<dbReference type="PRINTS" id="PR00139">
    <property type="entry name" value="ASNGLNASE"/>
</dbReference>
<gene>
    <name evidence="7" type="ORF">OKIOD_LOCUS1736</name>
</gene>
<organism evidence="7 8">
    <name type="scientific">Oikopleura dioica</name>
    <name type="common">Tunicate</name>
    <dbReference type="NCBI Taxonomy" id="34765"/>
    <lineage>
        <taxon>Eukaryota</taxon>
        <taxon>Metazoa</taxon>
        <taxon>Chordata</taxon>
        <taxon>Tunicata</taxon>
        <taxon>Appendicularia</taxon>
        <taxon>Copelata</taxon>
        <taxon>Oikopleuridae</taxon>
        <taxon>Oikopleura</taxon>
    </lineage>
</organism>
<name>A0ABN7RTB6_OIKDI</name>
<dbReference type="Pfam" id="PF17763">
    <property type="entry name" value="Asparaginase_C"/>
    <property type="match status" value="1"/>
</dbReference>
<dbReference type="PANTHER" id="PTHR11707:SF28">
    <property type="entry name" value="60 KDA LYSOPHOSPHOLIPASE"/>
    <property type="match status" value="1"/>
</dbReference>
<dbReference type="InterPro" id="IPR002110">
    <property type="entry name" value="Ankyrin_rpt"/>
</dbReference>
<evidence type="ECO:0000313" key="8">
    <source>
        <dbReference type="Proteomes" id="UP001158576"/>
    </source>
</evidence>
<dbReference type="InterPro" id="IPR041725">
    <property type="entry name" value="L-asparaginase_I"/>
</dbReference>
<dbReference type="InterPro" id="IPR027475">
    <property type="entry name" value="Asparaginase/glutaminase_AS2"/>
</dbReference>
<dbReference type="Proteomes" id="UP001158576">
    <property type="component" value="Chromosome PAR"/>
</dbReference>
<dbReference type="PROSITE" id="PS00917">
    <property type="entry name" value="ASN_GLN_ASE_2"/>
    <property type="match status" value="1"/>
</dbReference>
<dbReference type="SUPFAM" id="SSF53774">
    <property type="entry name" value="Glutaminase/Asparaginase"/>
    <property type="match status" value="1"/>
</dbReference>
<dbReference type="EMBL" id="OU015568">
    <property type="protein sequence ID" value="CAG5082662.1"/>
    <property type="molecule type" value="Genomic_DNA"/>
</dbReference>
<dbReference type="Gene3D" id="3.40.50.40">
    <property type="match status" value="1"/>
</dbReference>
<evidence type="ECO:0000256" key="2">
    <source>
        <dbReference type="PROSITE-ProRule" id="PRU00023"/>
    </source>
</evidence>
<dbReference type="PIRSF" id="PIRSF001220">
    <property type="entry name" value="L-ASNase_gatD"/>
    <property type="match status" value="1"/>
</dbReference>
<dbReference type="InterPro" id="IPR027474">
    <property type="entry name" value="L-asparaginase_N"/>
</dbReference>
<feature type="repeat" description="ANK" evidence="2">
    <location>
        <begin position="521"/>
        <end position="553"/>
    </location>
</feature>
<dbReference type="PRINTS" id="PR01415">
    <property type="entry name" value="ANKYRIN"/>
</dbReference>
<dbReference type="PROSITE" id="PS50297">
    <property type="entry name" value="ANK_REP_REGION"/>
    <property type="match status" value="3"/>
</dbReference>
<dbReference type="InterPro" id="IPR027473">
    <property type="entry name" value="L-asparaginase_C"/>
</dbReference>
<dbReference type="InterPro" id="IPR040919">
    <property type="entry name" value="Asparaginase_C"/>
</dbReference>
<evidence type="ECO:0000259" key="5">
    <source>
        <dbReference type="Pfam" id="PF00710"/>
    </source>
</evidence>
<dbReference type="SMART" id="SM00870">
    <property type="entry name" value="Asparaginase"/>
    <property type="match status" value="1"/>
</dbReference>
<feature type="repeat" description="ANK" evidence="2">
    <location>
        <begin position="587"/>
        <end position="619"/>
    </location>
</feature>
<accession>A0ABN7RTB6</accession>
<feature type="region of interest" description="Disordered" evidence="4">
    <location>
        <begin position="1"/>
        <end position="50"/>
    </location>
</feature>
<dbReference type="Gene3D" id="1.25.40.20">
    <property type="entry name" value="Ankyrin repeat-containing domain"/>
    <property type="match status" value="2"/>
</dbReference>
<dbReference type="Pfam" id="PF00710">
    <property type="entry name" value="Asparaginase"/>
    <property type="match status" value="1"/>
</dbReference>
<dbReference type="InterPro" id="IPR036152">
    <property type="entry name" value="Asp/glu_Ase-like_sf"/>
</dbReference>
<dbReference type="PROSITE" id="PS51732">
    <property type="entry name" value="ASN_GLN_ASE_3"/>
    <property type="match status" value="1"/>
</dbReference>
<dbReference type="SUPFAM" id="SSF48403">
    <property type="entry name" value="Ankyrin repeat"/>
    <property type="match status" value="1"/>
</dbReference>
<dbReference type="SMART" id="SM00248">
    <property type="entry name" value="ANK"/>
    <property type="match status" value="3"/>
</dbReference>
<feature type="repeat" description="ANK" evidence="2">
    <location>
        <begin position="488"/>
        <end position="520"/>
    </location>
</feature>
<feature type="domain" description="L-asparaginase N-terminal" evidence="5">
    <location>
        <begin position="58"/>
        <end position="274"/>
    </location>
</feature>
<dbReference type="PIRSF" id="PIRSF500176">
    <property type="entry name" value="L_ASNase"/>
    <property type="match status" value="1"/>
</dbReference>
<feature type="active site" evidence="3">
    <location>
        <position position="172"/>
    </location>
</feature>
<reference evidence="7 8" key="1">
    <citation type="submission" date="2021-04" db="EMBL/GenBank/DDBJ databases">
        <authorList>
            <person name="Bliznina A."/>
        </authorList>
    </citation>
    <scope>NUCLEOTIDE SEQUENCE [LARGE SCALE GENOMIC DNA]</scope>
</reference>
<dbReference type="EC" id="3.5.1.1" evidence="1"/>
<protein>
    <recommendedName>
        <fullName evidence="1">asparaginase</fullName>
        <ecNumber evidence="1">3.5.1.1</ecNumber>
    </recommendedName>
</protein>
<dbReference type="InterPro" id="IPR036770">
    <property type="entry name" value="Ankyrin_rpt-contain_sf"/>
</dbReference>
<keyword evidence="8" id="KW-1185">Reference proteome</keyword>
<dbReference type="CDD" id="cd08963">
    <property type="entry name" value="L-asparaginase_I"/>
    <property type="match status" value="1"/>
</dbReference>
<dbReference type="PANTHER" id="PTHR11707">
    <property type="entry name" value="L-ASPARAGINASE"/>
    <property type="match status" value="1"/>
</dbReference>
<evidence type="ECO:0000259" key="6">
    <source>
        <dbReference type="Pfam" id="PF17763"/>
    </source>
</evidence>
<feature type="domain" description="Asparaginase/glutaminase C-terminal" evidence="6">
    <location>
        <begin position="293"/>
        <end position="398"/>
    </location>
</feature>
<dbReference type="Gene3D" id="3.40.50.1170">
    <property type="entry name" value="L-asparaginase, N-terminal domain"/>
    <property type="match status" value="1"/>
</dbReference>
<evidence type="ECO:0000256" key="4">
    <source>
        <dbReference type="SAM" id="MobiDB-lite"/>
    </source>
</evidence>
<feature type="compositionally biased region" description="Low complexity" evidence="4">
    <location>
        <begin position="1"/>
        <end position="34"/>
    </location>
</feature>
<evidence type="ECO:0000256" key="3">
    <source>
        <dbReference type="PROSITE-ProRule" id="PRU10100"/>
    </source>
</evidence>
<proteinExistence type="predicted"/>
<dbReference type="SFLD" id="SFLDS00057">
    <property type="entry name" value="Glutaminase/Asparaginase"/>
    <property type="match status" value="1"/>
</dbReference>
<sequence length="651" mass="71478">MQRGSIENSRNSISISSQASTVSYSSSFPPSHWPDAQDLPKPPTPSDLDETNVRESFVLVLVTGGTLCMVKNESGAYEPLKGYLETAVPEINLLHDEKYFQENLNERAGKNTFVLPEMKDEIGDTKRVVYTIYEYDPLIDSSNMSYLEYRQLAADIFSVYEQFDGFVIVHGTDTMSYTASALSFMMEELGKPVVVTGAQKPMAEMRTDAIDNLQGALVIAGTLIIPEVGLYFNRRLFRGNRVMKTDAQDFHAFSSYNMEPLIKMGTEINCNWDLIWRSQKPTKFSISHGWNPNVALLRIFPSITATTVRSFLQPPIRGVVFQSYGAGNGPSNREDIIKEIKVAIARGVFIVIISQCQTGIVSSAYAAGAAFAQAGCVLGADMTPEAALAKLSYVLGLEGLTASQRKELLETNIRGELTQADIAKFSLSNSSFLQSVADAMKVSTEAEIQLIKASLFPCLLCSAAKEGNFESIKKLKEDGGDYSMTDYDGRTPLHIAAAAGHDLLVEEMLLDGCPVHKKDHTGATPLNEAIKNKHFQIIEMLRNAGAVLKCSQQQTCNELMMNVVGNDLDAITAWHAGGADLDAANYDGRTALHIAVARGMEDIVRFLISQGCDPERKDNFGRTPMMEASGKEEIIELLEWGMSMKDPPAET</sequence>
<evidence type="ECO:0000313" key="7">
    <source>
        <dbReference type="EMBL" id="CAG5082662.1"/>
    </source>
</evidence>
<evidence type="ECO:0000256" key="1">
    <source>
        <dbReference type="ARBA" id="ARBA00012920"/>
    </source>
</evidence>
<dbReference type="Pfam" id="PF12796">
    <property type="entry name" value="Ank_2"/>
    <property type="match status" value="2"/>
</dbReference>
<dbReference type="InterPro" id="IPR006034">
    <property type="entry name" value="Asparaginase/glutaminase-like"/>
</dbReference>